<keyword evidence="1" id="KW-1133">Transmembrane helix</keyword>
<feature type="transmembrane region" description="Helical" evidence="1">
    <location>
        <begin position="12"/>
        <end position="38"/>
    </location>
</feature>
<comment type="caution">
    <text evidence="2">The sequence shown here is derived from an EMBL/GenBank/DDBJ whole genome shotgun (WGS) entry which is preliminary data.</text>
</comment>
<accession>U7TZ32</accession>
<sequence length="173" mass="20908">MIWLKSMNNILVFIWWITLFILIFPLLMLTFYIIVLWIKRIERIPGYILVSSSKKSDVKIKIKKRIKIFMVLALFHSIIAYFLFLNPFIISIRREYLTKTFKNWEIIKSNLLEDKNFVVIGKKDDFITFFEVEEKGDTLIINKKQLLAVQPQYITDRKYKTFKNIVVIYREDI</sequence>
<organism evidence="2">
    <name type="scientific">Fusobacterium nucleatum CTI-6</name>
    <dbReference type="NCBI Taxonomy" id="1316587"/>
    <lineage>
        <taxon>Bacteria</taxon>
        <taxon>Fusobacteriati</taxon>
        <taxon>Fusobacteriota</taxon>
        <taxon>Fusobacteriia</taxon>
        <taxon>Fusobacteriales</taxon>
        <taxon>Fusobacteriaceae</taxon>
        <taxon>Fusobacterium</taxon>
    </lineage>
</organism>
<name>U7TZ32_FUSNU</name>
<reference evidence="2" key="1">
    <citation type="submission" date="2013-10" db="EMBL/GenBank/DDBJ databases">
        <title>The Genome Sequence of Fusobacterium nucleatum CTI-6.</title>
        <authorList>
            <consortium name="The Broad Institute Genomics Platform"/>
            <person name="Earl A."/>
            <person name="Ward D."/>
            <person name="Feldgarden M."/>
            <person name="Gevers D."/>
            <person name="Kostic A."/>
            <person name="Garrett W."/>
            <person name="Young S.K."/>
            <person name="Zeng Q."/>
            <person name="Gargeya S."/>
            <person name="Fitzgerald M."/>
            <person name="Abouelleil A."/>
            <person name="Alvarado L."/>
            <person name="Berlin A.M."/>
            <person name="Chapman S.B."/>
            <person name="Gainer-Dewar J."/>
            <person name="Goldberg J."/>
            <person name="Gnerre S."/>
            <person name="Griggs A."/>
            <person name="Gujja S."/>
            <person name="Hansen M."/>
            <person name="Howarth C."/>
            <person name="Imamovic A."/>
            <person name="Ireland A."/>
            <person name="Larimer J."/>
            <person name="McCowan C."/>
            <person name="Murphy C."/>
            <person name="Pearson M."/>
            <person name="Poon T.W."/>
            <person name="Priest M."/>
            <person name="Roberts A."/>
            <person name="Saif S."/>
            <person name="Shea T."/>
            <person name="Sykes S."/>
            <person name="Wortman J."/>
            <person name="Nusbaum C."/>
            <person name="Birren B."/>
        </authorList>
    </citation>
    <scope>NUCLEOTIDE SEQUENCE [LARGE SCALE GENOMIC DNA]</scope>
    <source>
        <strain evidence="2">CTI-6</strain>
    </source>
</reference>
<evidence type="ECO:0000256" key="1">
    <source>
        <dbReference type="SAM" id="Phobius"/>
    </source>
</evidence>
<keyword evidence="1" id="KW-0812">Transmembrane</keyword>
<gene>
    <name evidence="2" type="ORF">HMPREF1767_00286</name>
</gene>
<protein>
    <submittedName>
        <fullName evidence="2">Uncharacterized protein</fullName>
    </submittedName>
</protein>
<evidence type="ECO:0000313" key="2">
    <source>
        <dbReference type="EMBL" id="ERT49147.1"/>
    </source>
</evidence>
<dbReference type="AlphaFoldDB" id="U7TZ32"/>
<dbReference type="EMBL" id="AXNV01000002">
    <property type="protein sequence ID" value="ERT49147.1"/>
    <property type="molecule type" value="Genomic_DNA"/>
</dbReference>
<dbReference type="PATRIC" id="fig|1316587.3.peg.285"/>
<feature type="transmembrane region" description="Helical" evidence="1">
    <location>
        <begin position="68"/>
        <end position="90"/>
    </location>
</feature>
<keyword evidence="1" id="KW-0472">Membrane</keyword>
<proteinExistence type="predicted"/>